<sequence length="134" mass="14616">MPTNGMRLRARLAGVSLGPDGNQGAGFQWTPGLPSLPRLHGWLDLQHLHACMQPTNHALHRDVCASTSSSTRYGIGTGMADQDRVCMHYRRMYRNDKSRVGGRENGTDGDPRHGTARDGKALMSMAELTLMADG</sequence>
<feature type="region of interest" description="Disordered" evidence="1">
    <location>
        <begin position="96"/>
        <end position="120"/>
    </location>
</feature>
<evidence type="ECO:0000313" key="2">
    <source>
        <dbReference type="EMBL" id="PWI66354.1"/>
    </source>
</evidence>
<protein>
    <submittedName>
        <fullName evidence="2">Uncharacterized protein</fullName>
    </submittedName>
</protein>
<accession>A0A2U3DVV0</accession>
<dbReference type="Proteomes" id="UP000245956">
    <property type="component" value="Unassembled WGS sequence"/>
</dbReference>
<reference evidence="2 3" key="1">
    <citation type="journal article" date="2016" name="Front. Microbiol.">
        <title>Genome and transcriptome sequences reveal the specific parasitism of the nematophagous Purpureocillium lilacinum 36-1.</title>
        <authorList>
            <person name="Xie J."/>
            <person name="Li S."/>
            <person name="Mo C."/>
            <person name="Xiao X."/>
            <person name="Peng D."/>
            <person name="Wang G."/>
            <person name="Xiao Y."/>
        </authorList>
    </citation>
    <scope>NUCLEOTIDE SEQUENCE [LARGE SCALE GENOMIC DNA]</scope>
    <source>
        <strain evidence="2 3">36-1</strain>
    </source>
</reference>
<name>A0A2U3DVV0_PURLI</name>
<evidence type="ECO:0000256" key="1">
    <source>
        <dbReference type="SAM" id="MobiDB-lite"/>
    </source>
</evidence>
<comment type="caution">
    <text evidence="2">The sequence shown here is derived from an EMBL/GenBank/DDBJ whole genome shotgun (WGS) entry which is preliminary data.</text>
</comment>
<dbReference type="EMBL" id="LCWV01000025">
    <property type="protein sequence ID" value="PWI66354.1"/>
    <property type="molecule type" value="Genomic_DNA"/>
</dbReference>
<evidence type="ECO:0000313" key="3">
    <source>
        <dbReference type="Proteomes" id="UP000245956"/>
    </source>
</evidence>
<proteinExistence type="predicted"/>
<dbReference type="AlphaFoldDB" id="A0A2U3DVV0"/>
<organism evidence="2 3">
    <name type="scientific">Purpureocillium lilacinum</name>
    <name type="common">Paecilomyces lilacinus</name>
    <dbReference type="NCBI Taxonomy" id="33203"/>
    <lineage>
        <taxon>Eukaryota</taxon>
        <taxon>Fungi</taxon>
        <taxon>Dikarya</taxon>
        <taxon>Ascomycota</taxon>
        <taxon>Pezizomycotina</taxon>
        <taxon>Sordariomycetes</taxon>
        <taxon>Hypocreomycetidae</taxon>
        <taxon>Hypocreales</taxon>
        <taxon>Ophiocordycipitaceae</taxon>
        <taxon>Purpureocillium</taxon>
    </lineage>
</organism>
<gene>
    <name evidence="2" type="ORF">PCL_05052</name>
</gene>